<sequence>MDQYKVFLYKVSATNISGDIATALWALFVQLPFNLFSFILQLLVNVLKVLNVGDLLSSLQSNMIDTSKSVFVALIGGKSGTVIGTSFVGLAVVLMAGYLLVQFTNGKGRFISSLVHFACVFGLVFFYFGTFSGSGVSQETGGEFLFQTVQKVTTTTQNEISKSLNPVIGSNDPTKIFTRTLKETANYINTGNVSGQVTGGTFDYSKASGDGGEDYVNGLADKDAFLKANNDELIQKITFGLVQSLDAYVMVLPMAVIDVLISVLNLILLILILLFPLSAALSFFPFFRNAAMDGLKKMLLFTALPAGLSILLAIVLYLLGQIDAPVSQAVSLAKVPNSFSFLVTLIVELALKLTLLWGLWRYRESLLSFLTGGSVSERGLGSEILRELKHGATTTTQVGTQAVEKTAGTVMLATGTAMMAGGSLVEGGSQLLGQEEFAKGIQNHVVLNGKDLAGLGLDQLFPEGFKDKMETLRDHWETGKPDPEEQPEEDSPRKMVEPDTLSLENETTSKIDENEQFPQTEDFRVPEDRNSEDEEFEENPDSAMNQEVVNPFVQPFDSENNEKTSLNSSVVPLESGNGLSPKETPHDEQRQNMSEPADSEKMGEEPATFESLEEWRTPIFEEIDVGEWDGAIQDLASERGEDET</sequence>
<protein>
    <submittedName>
        <fullName evidence="3">Uncharacterized protein</fullName>
    </submittedName>
</protein>
<keyword evidence="2" id="KW-0472">Membrane</keyword>
<dbReference type="EMBL" id="CBLU010000005">
    <property type="protein sequence ID" value="CDG03733.1"/>
    <property type="molecule type" value="Genomic_DNA"/>
</dbReference>
<evidence type="ECO:0000256" key="1">
    <source>
        <dbReference type="SAM" id="MobiDB-lite"/>
    </source>
</evidence>
<feature type="transmembrane region" description="Helical" evidence="2">
    <location>
        <begin position="110"/>
        <end position="128"/>
    </location>
</feature>
<feature type="transmembrane region" description="Helical" evidence="2">
    <location>
        <begin position="299"/>
        <end position="319"/>
    </location>
</feature>
<dbReference type="AlphaFoldDB" id="S6EWI8"/>
<organism evidence="3 4">
    <name type="scientific">Lactococcus lactis subsp. lactis A12</name>
    <dbReference type="NCBI Taxonomy" id="1137134"/>
    <lineage>
        <taxon>Bacteria</taxon>
        <taxon>Bacillati</taxon>
        <taxon>Bacillota</taxon>
        <taxon>Bacilli</taxon>
        <taxon>Lactobacillales</taxon>
        <taxon>Streptococcaceae</taxon>
        <taxon>Lactococcus</taxon>
    </lineage>
</organism>
<comment type="caution">
    <text evidence="3">The sequence shown here is derived from an EMBL/GenBank/DDBJ whole genome shotgun (WGS) entry which is preliminary data.</text>
</comment>
<evidence type="ECO:0000256" key="2">
    <source>
        <dbReference type="SAM" id="Phobius"/>
    </source>
</evidence>
<keyword evidence="2" id="KW-0812">Transmembrane</keyword>
<gene>
    <name evidence="3" type="ORF">O9U_11295</name>
</gene>
<evidence type="ECO:0000313" key="4">
    <source>
        <dbReference type="Proteomes" id="UP000015361"/>
    </source>
</evidence>
<reference evidence="3 4" key="1">
    <citation type="journal article" date="2013" name="Appl. Environ. Microbiol.">
        <title>The Carbohydrate Metabolism Signature of Lactococcus lactis Strain A12 Reveals Its Sourdough Ecosystem Origin.</title>
        <authorList>
            <person name="Passerini D."/>
            <person name="Coddeville M."/>
            <person name="Le Bourgeois P."/>
            <person name="Loubiere P."/>
            <person name="Ritzenthaler P."/>
            <person name="Fontagne-Faucher C."/>
            <person name="Daveran-Mingot M.L."/>
            <person name="Cocaign-Bousquet M."/>
        </authorList>
    </citation>
    <scope>NUCLEOTIDE SEQUENCE [LARGE SCALE GENOMIC DNA]</scope>
    <source>
        <strain evidence="3 4">A12</strain>
    </source>
</reference>
<feature type="transmembrane region" description="Helical" evidence="2">
    <location>
        <begin position="339"/>
        <end position="360"/>
    </location>
</feature>
<name>S6EWI8_LACLL</name>
<accession>S6EWI8</accession>
<feature type="region of interest" description="Disordered" evidence="1">
    <location>
        <begin position="475"/>
        <end position="644"/>
    </location>
</feature>
<feature type="compositionally biased region" description="Acidic residues" evidence="1">
    <location>
        <begin position="530"/>
        <end position="540"/>
    </location>
</feature>
<feature type="transmembrane region" description="Helical" evidence="2">
    <location>
        <begin position="71"/>
        <end position="98"/>
    </location>
</feature>
<dbReference type="Proteomes" id="UP000015361">
    <property type="component" value="Unassembled WGS sequence"/>
</dbReference>
<proteinExistence type="predicted"/>
<evidence type="ECO:0000313" key="3">
    <source>
        <dbReference type="EMBL" id="CDG03733.1"/>
    </source>
</evidence>
<feature type="transmembrane region" description="Helical" evidence="2">
    <location>
        <begin position="263"/>
        <end position="287"/>
    </location>
</feature>
<keyword evidence="2" id="KW-1133">Transmembrane helix</keyword>